<keyword evidence="1" id="KW-0812">Transmembrane</keyword>
<sequence>MIPALFGSAILKPLTRFVFIQSVLSPMIISSLIGLFFHGVTSWVLVFKLALGSVGTAIAFSSGVWLNVVLLLCLVKYSSACEITRVPFSKKAFLGFKKFYVLAVAFLLLWFVSNGGHVR</sequence>
<evidence type="ECO:0000313" key="2">
    <source>
        <dbReference type="EMBL" id="KAI5428136.1"/>
    </source>
</evidence>
<organism evidence="2 3">
    <name type="scientific">Pisum sativum</name>
    <name type="common">Garden pea</name>
    <name type="synonym">Lathyrus oleraceus</name>
    <dbReference type="NCBI Taxonomy" id="3888"/>
    <lineage>
        <taxon>Eukaryota</taxon>
        <taxon>Viridiplantae</taxon>
        <taxon>Streptophyta</taxon>
        <taxon>Embryophyta</taxon>
        <taxon>Tracheophyta</taxon>
        <taxon>Spermatophyta</taxon>
        <taxon>Magnoliopsida</taxon>
        <taxon>eudicotyledons</taxon>
        <taxon>Gunneridae</taxon>
        <taxon>Pentapetalae</taxon>
        <taxon>rosids</taxon>
        <taxon>fabids</taxon>
        <taxon>Fabales</taxon>
        <taxon>Fabaceae</taxon>
        <taxon>Papilionoideae</taxon>
        <taxon>50 kb inversion clade</taxon>
        <taxon>NPAAA clade</taxon>
        <taxon>Hologalegina</taxon>
        <taxon>IRL clade</taxon>
        <taxon>Fabeae</taxon>
        <taxon>Lathyrus</taxon>
    </lineage>
</organism>
<evidence type="ECO:0000256" key="1">
    <source>
        <dbReference type="SAM" id="Phobius"/>
    </source>
</evidence>
<dbReference type="AlphaFoldDB" id="A0A9D5B2T7"/>
<dbReference type="Gramene" id="Psat03G0322400-T2">
    <property type="protein sequence ID" value="KAI5428136.1"/>
    <property type="gene ID" value="KIW84_033224"/>
</dbReference>
<comment type="caution">
    <text evidence="2">The sequence shown here is derived from an EMBL/GenBank/DDBJ whole genome shotgun (WGS) entry which is preliminary data.</text>
</comment>
<name>A0A9D5B2T7_PEA</name>
<protein>
    <submittedName>
        <fullName evidence="2">Uncharacterized protein</fullName>
    </submittedName>
</protein>
<keyword evidence="1" id="KW-0472">Membrane</keyword>
<dbReference type="PANTHER" id="PTHR11206">
    <property type="entry name" value="MULTIDRUG RESISTANCE PROTEIN"/>
    <property type="match status" value="1"/>
</dbReference>
<dbReference type="EMBL" id="JAMSHJ010000003">
    <property type="protein sequence ID" value="KAI5428136.1"/>
    <property type="molecule type" value="Genomic_DNA"/>
</dbReference>
<gene>
    <name evidence="2" type="ORF">KIW84_033224</name>
</gene>
<dbReference type="Proteomes" id="UP001058974">
    <property type="component" value="Chromosome 3"/>
</dbReference>
<dbReference type="Gramene" id="Psat3g097120.1">
    <property type="protein sequence ID" value="Psat3g097120.1.cds"/>
    <property type="gene ID" value="Psat3g097120"/>
</dbReference>
<evidence type="ECO:0000313" key="3">
    <source>
        <dbReference type="Proteomes" id="UP001058974"/>
    </source>
</evidence>
<feature type="transmembrane region" description="Helical" evidence="1">
    <location>
        <begin position="49"/>
        <end position="75"/>
    </location>
</feature>
<dbReference type="Gramene" id="Psat3g097120.2">
    <property type="protein sequence ID" value="Psat3g097120.2.cds"/>
    <property type="gene ID" value="Psat3g097120"/>
</dbReference>
<keyword evidence="3" id="KW-1185">Reference proteome</keyword>
<keyword evidence="1" id="KW-1133">Transmembrane helix</keyword>
<feature type="transmembrane region" description="Helical" evidence="1">
    <location>
        <begin position="96"/>
        <end position="113"/>
    </location>
</feature>
<feature type="transmembrane region" description="Helical" evidence="1">
    <location>
        <begin position="17"/>
        <end position="37"/>
    </location>
</feature>
<reference evidence="2 3" key="1">
    <citation type="journal article" date="2022" name="Nat. Genet.">
        <title>Improved pea reference genome and pan-genome highlight genomic features and evolutionary characteristics.</title>
        <authorList>
            <person name="Yang T."/>
            <person name="Liu R."/>
            <person name="Luo Y."/>
            <person name="Hu S."/>
            <person name="Wang D."/>
            <person name="Wang C."/>
            <person name="Pandey M.K."/>
            <person name="Ge S."/>
            <person name="Xu Q."/>
            <person name="Li N."/>
            <person name="Li G."/>
            <person name="Huang Y."/>
            <person name="Saxena R.K."/>
            <person name="Ji Y."/>
            <person name="Li M."/>
            <person name="Yan X."/>
            <person name="He Y."/>
            <person name="Liu Y."/>
            <person name="Wang X."/>
            <person name="Xiang C."/>
            <person name="Varshney R.K."/>
            <person name="Ding H."/>
            <person name="Gao S."/>
            <person name="Zong X."/>
        </authorList>
    </citation>
    <scope>NUCLEOTIDE SEQUENCE [LARGE SCALE GENOMIC DNA]</scope>
    <source>
        <strain evidence="2 3">cv. Zhongwan 6</strain>
    </source>
</reference>
<proteinExistence type="predicted"/>
<accession>A0A9D5B2T7</accession>